<evidence type="ECO:0000256" key="4">
    <source>
        <dbReference type="ARBA" id="ARBA00022741"/>
    </source>
</evidence>
<keyword evidence="6 8" id="KW-1133">Transmembrane helix</keyword>
<feature type="transmembrane region" description="Helical" evidence="8">
    <location>
        <begin position="255"/>
        <end position="277"/>
    </location>
</feature>
<dbReference type="PROSITE" id="PS00211">
    <property type="entry name" value="ABC_TRANSPORTER_1"/>
    <property type="match status" value="1"/>
</dbReference>
<feature type="transmembrane region" description="Helical" evidence="8">
    <location>
        <begin position="175"/>
        <end position="193"/>
    </location>
</feature>
<evidence type="ECO:0000256" key="7">
    <source>
        <dbReference type="ARBA" id="ARBA00023136"/>
    </source>
</evidence>
<organism evidence="11 12">
    <name type="scientific">Clostridium oryzae</name>
    <dbReference type="NCBI Taxonomy" id="1450648"/>
    <lineage>
        <taxon>Bacteria</taxon>
        <taxon>Bacillati</taxon>
        <taxon>Bacillota</taxon>
        <taxon>Clostridia</taxon>
        <taxon>Eubacteriales</taxon>
        <taxon>Clostridiaceae</taxon>
        <taxon>Clostridium</taxon>
    </lineage>
</organism>
<dbReference type="STRING" id="1450648.CLORY_01170"/>
<accession>A0A1V4J0D9</accession>
<dbReference type="InterPro" id="IPR027417">
    <property type="entry name" value="P-loop_NTPase"/>
</dbReference>
<reference evidence="11 12" key="1">
    <citation type="submission" date="2017-03" db="EMBL/GenBank/DDBJ databases">
        <title>Genome sequence of Clostridium oryzae DSM 28571.</title>
        <authorList>
            <person name="Poehlein A."/>
            <person name="Daniel R."/>
        </authorList>
    </citation>
    <scope>NUCLEOTIDE SEQUENCE [LARGE SCALE GENOMIC DNA]</scope>
    <source>
        <strain evidence="11 12">DSM 28571</strain>
    </source>
</reference>
<dbReference type="PROSITE" id="PS50893">
    <property type="entry name" value="ABC_TRANSPORTER_2"/>
    <property type="match status" value="1"/>
</dbReference>
<proteinExistence type="predicted"/>
<dbReference type="InterPro" id="IPR039421">
    <property type="entry name" value="Type_1_exporter"/>
</dbReference>
<evidence type="ECO:0000256" key="3">
    <source>
        <dbReference type="ARBA" id="ARBA00022692"/>
    </source>
</evidence>
<evidence type="ECO:0000256" key="8">
    <source>
        <dbReference type="SAM" id="Phobius"/>
    </source>
</evidence>
<dbReference type="RefSeq" id="WP_079421637.1">
    <property type="nucleotide sequence ID" value="NZ_MZGV01000001.1"/>
</dbReference>
<dbReference type="OrthoDB" id="9762778at2"/>
<dbReference type="SUPFAM" id="SSF90123">
    <property type="entry name" value="ABC transporter transmembrane region"/>
    <property type="match status" value="1"/>
</dbReference>
<dbReference type="SUPFAM" id="SSF52540">
    <property type="entry name" value="P-loop containing nucleoside triphosphate hydrolases"/>
    <property type="match status" value="1"/>
</dbReference>
<dbReference type="Proteomes" id="UP000190080">
    <property type="component" value="Unassembled WGS sequence"/>
</dbReference>
<dbReference type="Pfam" id="PF00005">
    <property type="entry name" value="ABC_tran"/>
    <property type="match status" value="1"/>
</dbReference>
<feature type="transmembrane region" description="Helical" evidence="8">
    <location>
        <begin position="151"/>
        <end position="169"/>
    </location>
</feature>
<name>A0A1V4J0D9_9CLOT</name>
<dbReference type="GO" id="GO:0140359">
    <property type="term" value="F:ABC-type transporter activity"/>
    <property type="evidence" value="ECO:0007669"/>
    <property type="project" value="InterPro"/>
</dbReference>
<keyword evidence="7 8" id="KW-0472">Membrane</keyword>
<dbReference type="InterPro" id="IPR017871">
    <property type="entry name" value="ABC_transporter-like_CS"/>
</dbReference>
<dbReference type="CDD" id="cd03254">
    <property type="entry name" value="ABCC_Glucan_exporter_like"/>
    <property type="match status" value="1"/>
</dbReference>
<dbReference type="AlphaFoldDB" id="A0A1V4J0D9"/>
<dbReference type="Pfam" id="PF00664">
    <property type="entry name" value="ABC_membrane"/>
    <property type="match status" value="1"/>
</dbReference>
<keyword evidence="3 8" id="KW-0812">Transmembrane</keyword>
<evidence type="ECO:0000259" key="10">
    <source>
        <dbReference type="PROSITE" id="PS50929"/>
    </source>
</evidence>
<evidence type="ECO:0000256" key="2">
    <source>
        <dbReference type="ARBA" id="ARBA00022448"/>
    </source>
</evidence>
<dbReference type="PROSITE" id="PS50929">
    <property type="entry name" value="ABC_TM1F"/>
    <property type="match status" value="1"/>
</dbReference>
<keyword evidence="12" id="KW-1185">Reference proteome</keyword>
<dbReference type="GO" id="GO:0005886">
    <property type="term" value="C:plasma membrane"/>
    <property type="evidence" value="ECO:0007669"/>
    <property type="project" value="UniProtKB-SubCell"/>
</dbReference>
<feature type="domain" description="ABC transporter" evidence="9">
    <location>
        <begin position="354"/>
        <end position="588"/>
    </location>
</feature>
<dbReference type="InterPro" id="IPR003439">
    <property type="entry name" value="ABC_transporter-like_ATP-bd"/>
</dbReference>
<sequence length="596" mass="67314">MARNKFDMDEDLNSSVNIHYLRRVVKYVIPYKKEIIITTILMLFCAAINMLGPYLTKVALDTTIPNKDVKGLLILSVIYFLSQIINSAGLQFKINKMNHVGQDIILNMRKDLFEHLQELPFTYYDTRPHGKILVRVVNYVNSLSDLLSTGIINLFTDMFTLIIIIAFMFAINVRLTLICLASMPFLIAVAFVIKTLQRKSWRRLNNKLSNLNAYIHESICGVKVTQAFARENTNMDIFLELNGGYKKAWMRCIRIQFLVSPFVDNISNIVICCIYVLGITWLNGGASDVSIGVLVAFLGYMSRFWAPISNIANTYNSIINGLSYLERIFETLDEEVTVKDKENAIQMPVINGTVEFENVNFSYDPGHKILNDINFSVPPGHSVALVGPTGAGKTTIINLLSRFYNIDEGKVLIDGVDISSVTLNSLRSQMGVMLQDSFIFSGSIMDNIRYGKLDATDEEVIEAAKVVRAHEFIKDMENGYYTYVNERGSRLSAGQRQLIAFARALLANPAILILDEATSSIDTNTEILLQQGLQELLKGRTSFIIAHRLSTIKNSKLIMYIDKGSIVEKGTHEELMELKGNYYELYTSQYKFLEAI</sequence>
<feature type="domain" description="ABC transmembrane type-1" evidence="10">
    <location>
        <begin position="36"/>
        <end position="320"/>
    </location>
</feature>
<dbReference type="CDD" id="cd18545">
    <property type="entry name" value="ABC_6TM_YknV_like"/>
    <property type="match status" value="1"/>
</dbReference>
<keyword evidence="2" id="KW-0813">Transport</keyword>
<comment type="caution">
    <text evidence="11">The sequence shown here is derived from an EMBL/GenBank/DDBJ whole genome shotgun (WGS) entry which is preliminary data.</text>
</comment>
<dbReference type="Gene3D" id="1.20.1560.10">
    <property type="entry name" value="ABC transporter type 1, transmembrane domain"/>
    <property type="match status" value="1"/>
</dbReference>
<dbReference type="PANTHER" id="PTHR24221">
    <property type="entry name" value="ATP-BINDING CASSETTE SUB-FAMILY B"/>
    <property type="match status" value="1"/>
</dbReference>
<gene>
    <name evidence="11" type="ORF">CLORY_01170</name>
</gene>
<feature type="transmembrane region" description="Helical" evidence="8">
    <location>
        <begin position="72"/>
        <end position="92"/>
    </location>
</feature>
<evidence type="ECO:0000313" key="11">
    <source>
        <dbReference type="EMBL" id="OPJ65117.1"/>
    </source>
</evidence>
<evidence type="ECO:0000256" key="6">
    <source>
        <dbReference type="ARBA" id="ARBA00022989"/>
    </source>
</evidence>
<evidence type="ECO:0000256" key="5">
    <source>
        <dbReference type="ARBA" id="ARBA00022840"/>
    </source>
</evidence>
<dbReference type="PANTHER" id="PTHR24221:SF436">
    <property type="entry name" value="LMO0107 PROTEIN"/>
    <property type="match status" value="1"/>
</dbReference>
<dbReference type="InterPro" id="IPR036640">
    <property type="entry name" value="ABC1_TM_sf"/>
</dbReference>
<dbReference type="GO" id="GO:0005524">
    <property type="term" value="F:ATP binding"/>
    <property type="evidence" value="ECO:0007669"/>
    <property type="project" value="UniProtKB-KW"/>
</dbReference>
<dbReference type="InterPro" id="IPR003593">
    <property type="entry name" value="AAA+_ATPase"/>
</dbReference>
<dbReference type="FunFam" id="3.40.50.300:FF:000287">
    <property type="entry name" value="Multidrug ABC transporter ATP-binding protein"/>
    <property type="match status" value="1"/>
</dbReference>
<keyword evidence="5 11" id="KW-0067">ATP-binding</keyword>
<dbReference type="SMART" id="SM00382">
    <property type="entry name" value="AAA"/>
    <property type="match status" value="1"/>
</dbReference>
<comment type="subcellular location">
    <subcellularLocation>
        <location evidence="1">Cell membrane</location>
        <topology evidence="1">Multi-pass membrane protein</topology>
    </subcellularLocation>
</comment>
<dbReference type="GO" id="GO:0016887">
    <property type="term" value="F:ATP hydrolysis activity"/>
    <property type="evidence" value="ECO:0007669"/>
    <property type="project" value="InterPro"/>
</dbReference>
<evidence type="ECO:0000259" key="9">
    <source>
        <dbReference type="PROSITE" id="PS50893"/>
    </source>
</evidence>
<evidence type="ECO:0000313" key="12">
    <source>
        <dbReference type="Proteomes" id="UP000190080"/>
    </source>
</evidence>
<dbReference type="Gene3D" id="3.40.50.300">
    <property type="entry name" value="P-loop containing nucleotide triphosphate hydrolases"/>
    <property type="match status" value="1"/>
</dbReference>
<evidence type="ECO:0000256" key="1">
    <source>
        <dbReference type="ARBA" id="ARBA00004651"/>
    </source>
</evidence>
<protein>
    <submittedName>
        <fullName evidence="11">Putative ABC transporter ATP-binding protein</fullName>
    </submittedName>
</protein>
<dbReference type="EMBL" id="MZGV01000001">
    <property type="protein sequence ID" value="OPJ65117.1"/>
    <property type="molecule type" value="Genomic_DNA"/>
</dbReference>
<dbReference type="InterPro" id="IPR011527">
    <property type="entry name" value="ABC1_TM_dom"/>
</dbReference>
<keyword evidence="4" id="KW-0547">Nucleotide-binding</keyword>
<feature type="transmembrane region" description="Helical" evidence="8">
    <location>
        <begin position="35"/>
        <end position="52"/>
    </location>
</feature>
<feature type="transmembrane region" description="Helical" evidence="8">
    <location>
        <begin position="289"/>
        <end position="306"/>
    </location>
</feature>